<dbReference type="GO" id="GO:0042761">
    <property type="term" value="P:very long-chain fatty acid biosynthetic process"/>
    <property type="evidence" value="ECO:0007669"/>
    <property type="project" value="TreeGrafter"/>
</dbReference>
<keyword evidence="9 10" id="KW-0275">Fatty acid biosynthesis</keyword>
<evidence type="ECO:0000256" key="6">
    <source>
        <dbReference type="ARBA" id="ARBA00022989"/>
    </source>
</evidence>
<dbReference type="GO" id="GO:0009922">
    <property type="term" value="F:fatty acid elongase activity"/>
    <property type="evidence" value="ECO:0007669"/>
    <property type="project" value="UniProtKB-EC"/>
</dbReference>
<evidence type="ECO:0000256" key="4">
    <source>
        <dbReference type="ARBA" id="ARBA00022692"/>
    </source>
</evidence>
<comment type="subcellular location">
    <subcellularLocation>
        <location evidence="1">Membrane</location>
        <topology evidence="1">Multi-pass membrane protein</topology>
    </subcellularLocation>
</comment>
<reference evidence="11" key="1">
    <citation type="submission" date="2020-11" db="EMBL/GenBank/DDBJ databases">
        <authorList>
            <person name="Tran Van P."/>
        </authorList>
    </citation>
    <scope>NUCLEOTIDE SEQUENCE</scope>
</reference>
<feature type="non-terminal residue" evidence="11">
    <location>
        <position position="1"/>
    </location>
</feature>
<dbReference type="EC" id="2.3.1.199" evidence="10"/>
<evidence type="ECO:0000256" key="5">
    <source>
        <dbReference type="ARBA" id="ARBA00022832"/>
    </source>
</evidence>
<keyword evidence="6 10" id="KW-1133">Transmembrane helix</keyword>
<gene>
    <name evidence="11" type="ORF">OSB1V03_LOCUS11620</name>
</gene>
<keyword evidence="2 10" id="KW-0444">Lipid biosynthesis</keyword>
<feature type="transmembrane region" description="Helical" evidence="10">
    <location>
        <begin position="94"/>
        <end position="115"/>
    </location>
</feature>
<organism evidence="11">
    <name type="scientific">Medioppia subpectinata</name>
    <dbReference type="NCBI Taxonomy" id="1979941"/>
    <lineage>
        <taxon>Eukaryota</taxon>
        <taxon>Metazoa</taxon>
        <taxon>Ecdysozoa</taxon>
        <taxon>Arthropoda</taxon>
        <taxon>Chelicerata</taxon>
        <taxon>Arachnida</taxon>
        <taxon>Acari</taxon>
        <taxon>Acariformes</taxon>
        <taxon>Sarcoptiformes</taxon>
        <taxon>Oribatida</taxon>
        <taxon>Brachypylina</taxon>
        <taxon>Oppioidea</taxon>
        <taxon>Oppiidae</taxon>
        <taxon>Medioppia</taxon>
    </lineage>
</organism>
<dbReference type="PANTHER" id="PTHR11157">
    <property type="entry name" value="FATTY ACID ACYL TRANSFERASE-RELATED"/>
    <property type="match status" value="1"/>
</dbReference>
<keyword evidence="3 10" id="KW-0808">Transferase</keyword>
<comment type="similarity">
    <text evidence="10">Belongs to the ELO family.</text>
</comment>
<dbReference type="EMBL" id="OC863719">
    <property type="protein sequence ID" value="CAD7631211.1"/>
    <property type="molecule type" value="Genomic_DNA"/>
</dbReference>
<dbReference type="OrthoDB" id="434092at2759"/>
<evidence type="ECO:0000313" key="11">
    <source>
        <dbReference type="EMBL" id="CAD7631211.1"/>
    </source>
</evidence>
<dbReference type="GO" id="GO:0005789">
    <property type="term" value="C:endoplasmic reticulum membrane"/>
    <property type="evidence" value="ECO:0007669"/>
    <property type="project" value="TreeGrafter"/>
</dbReference>
<dbReference type="GO" id="GO:0034626">
    <property type="term" value="P:fatty acid elongation, polyunsaturated fatty acid"/>
    <property type="evidence" value="ECO:0007669"/>
    <property type="project" value="TreeGrafter"/>
</dbReference>
<dbReference type="GO" id="GO:0034625">
    <property type="term" value="P:fatty acid elongation, monounsaturated fatty acid"/>
    <property type="evidence" value="ECO:0007669"/>
    <property type="project" value="TreeGrafter"/>
</dbReference>
<dbReference type="GO" id="GO:0019367">
    <property type="term" value="P:fatty acid elongation, saturated fatty acid"/>
    <property type="evidence" value="ECO:0007669"/>
    <property type="project" value="TreeGrafter"/>
</dbReference>
<accession>A0A7R9Q3S8</accession>
<feature type="transmembrane region" description="Helical" evidence="10">
    <location>
        <begin position="25"/>
        <end position="49"/>
    </location>
</feature>
<keyword evidence="8 10" id="KW-0472">Membrane</keyword>
<keyword evidence="5 10" id="KW-0276">Fatty acid metabolism</keyword>
<evidence type="ECO:0000256" key="1">
    <source>
        <dbReference type="ARBA" id="ARBA00004141"/>
    </source>
</evidence>
<evidence type="ECO:0000313" key="12">
    <source>
        <dbReference type="Proteomes" id="UP000759131"/>
    </source>
</evidence>
<comment type="caution">
    <text evidence="10">Lacks conserved residue(s) required for the propagation of feature annotation.</text>
</comment>
<sequence>ITVLHLYHHFSVPVLGWIVVKVEPLVPAILLFCTLNTTVHVIMYSYYALAAFGPTVQKYLWWKRYITQIQLIQFIILLVYCSLTLPFYRGYRPVYLWLGGSQPPIFLALFLNFYFRSYNKSRTFLIQILFKYLLPCIFITRPLDIESDANLVSEPLPPLLSDFPLSEKD</sequence>
<dbReference type="Proteomes" id="UP000759131">
    <property type="component" value="Unassembled WGS sequence"/>
</dbReference>
<evidence type="ECO:0000256" key="10">
    <source>
        <dbReference type="RuleBase" id="RU361115"/>
    </source>
</evidence>
<proteinExistence type="inferred from homology"/>
<dbReference type="Pfam" id="PF01151">
    <property type="entry name" value="ELO"/>
    <property type="match status" value="1"/>
</dbReference>
<keyword evidence="4 10" id="KW-0812">Transmembrane</keyword>
<evidence type="ECO:0000256" key="8">
    <source>
        <dbReference type="ARBA" id="ARBA00023136"/>
    </source>
</evidence>
<dbReference type="PANTHER" id="PTHR11157:SF126">
    <property type="entry name" value="ELONGATION OF VERY LONG CHAIN FATTY ACIDS PROTEIN"/>
    <property type="match status" value="1"/>
</dbReference>
<evidence type="ECO:0000256" key="3">
    <source>
        <dbReference type="ARBA" id="ARBA00022679"/>
    </source>
</evidence>
<name>A0A7R9Q3S8_9ACAR</name>
<feature type="transmembrane region" description="Helical" evidence="10">
    <location>
        <begin position="69"/>
        <end position="88"/>
    </location>
</feature>
<comment type="catalytic activity">
    <reaction evidence="10">
        <text>a very-long-chain acyl-CoA + malonyl-CoA + H(+) = a very-long-chain 3-oxoacyl-CoA + CO2 + CoA</text>
        <dbReference type="Rhea" id="RHEA:32727"/>
        <dbReference type="ChEBI" id="CHEBI:15378"/>
        <dbReference type="ChEBI" id="CHEBI:16526"/>
        <dbReference type="ChEBI" id="CHEBI:57287"/>
        <dbReference type="ChEBI" id="CHEBI:57384"/>
        <dbReference type="ChEBI" id="CHEBI:90725"/>
        <dbReference type="ChEBI" id="CHEBI:90736"/>
        <dbReference type="EC" id="2.3.1.199"/>
    </reaction>
</comment>
<dbReference type="AlphaFoldDB" id="A0A7R9Q3S8"/>
<evidence type="ECO:0000256" key="2">
    <source>
        <dbReference type="ARBA" id="ARBA00022516"/>
    </source>
</evidence>
<dbReference type="GO" id="GO:0030148">
    <property type="term" value="P:sphingolipid biosynthetic process"/>
    <property type="evidence" value="ECO:0007669"/>
    <property type="project" value="TreeGrafter"/>
</dbReference>
<dbReference type="InterPro" id="IPR002076">
    <property type="entry name" value="ELO_fam"/>
</dbReference>
<keyword evidence="7 10" id="KW-0443">Lipid metabolism</keyword>
<evidence type="ECO:0000256" key="7">
    <source>
        <dbReference type="ARBA" id="ARBA00023098"/>
    </source>
</evidence>
<keyword evidence="12" id="KW-1185">Reference proteome</keyword>
<protein>
    <recommendedName>
        <fullName evidence="10">Elongation of very long chain fatty acids protein</fullName>
        <ecNumber evidence="10">2.3.1.199</ecNumber>
    </recommendedName>
    <alternativeName>
        <fullName evidence="10">Very-long-chain 3-oxoacyl-CoA synthase</fullName>
    </alternativeName>
</protein>
<dbReference type="EMBL" id="CAJPIZ010009144">
    <property type="protein sequence ID" value="CAG2111641.1"/>
    <property type="molecule type" value="Genomic_DNA"/>
</dbReference>
<evidence type="ECO:0000256" key="9">
    <source>
        <dbReference type="ARBA" id="ARBA00023160"/>
    </source>
</evidence>